<feature type="transmembrane region" description="Helical" evidence="1">
    <location>
        <begin position="6"/>
        <end position="24"/>
    </location>
</feature>
<dbReference type="Proteomes" id="UP000643810">
    <property type="component" value="Unassembled WGS sequence"/>
</dbReference>
<keyword evidence="1" id="KW-0472">Membrane</keyword>
<keyword evidence="3" id="KW-1185">Reference proteome</keyword>
<proteinExistence type="predicted"/>
<organism evidence="2 3">
    <name type="scientific">Roseburia lenta</name>
    <dbReference type="NCBI Taxonomy" id="2763061"/>
    <lineage>
        <taxon>Bacteria</taxon>
        <taxon>Bacillati</taxon>
        <taxon>Bacillota</taxon>
        <taxon>Clostridia</taxon>
        <taxon>Lachnospirales</taxon>
        <taxon>Lachnospiraceae</taxon>
        <taxon>Roseburia</taxon>
    </lineage>
</organism>
<gene>
    <name evidence="2" type="ORF">H8R94_03625</name>
</gene>
<sequence>MKYIVYGIVSAAILFLSVLMFLTVEGRTDHEKTLEEAVSLALDQTMQEQWMQAESIKDDEAWADAFCRILKEKMQGLGIKGECKVEIYGVDSKNGLLSVGVTETYRHPNGTEGTCQVIKTALWDQKMETEDHEVRFYVDDRLWQAYRVEDGADFILPQTPAVEGRKFLGWSRQADQWSGEAFPAQVKETQIYYACFE</sequence>
<keyword evidence="1" id="KW-1133">Transmembrane helix</keyword>
<evidence type="ECO:0000256" key="1">
    <source>
        <dbReference type="SAM" id="Phobius"/>
    </source>
</evidence>
<dbReference type="EMBL" id="JACOPG010000001">
    <property type="protein sequence ID" value="MBC5685714.1"/>
    <property type="molecule type" value="Genomic_DNA"/>
</dbReference>
<dbReference type="RefSeq" id="WP_186853921.1">
    <property type="nucleotide sequence ID" value="NZ_JACOPG010000001.1"/>
</dbReference>
<keyword evidence="1" id="KW-0812">Transmembrane</keyword>
<evidence type="ECO:0000313" key="2">
    <source>
        <dbReference type="EMBL" id="MBC5685714.1"/>
    </source>
</evidence>
<comment type="caution">
    <text evidence="2">The sequence shown here is derived from an EMBL/GenBank/DDBJ whole genome shotgun (WGS) entry which is preliminary data.</text>
</comment>
<accession>A0ABR7GE51</accession>
<protein>
    <recommendedName>
        <fullName evidence="4">Listeria-Bacteroides repeat domain (List_Bact_rpt)</fullName>
    </recommendedName>
</protein>
<evidence type="ECO:0008006" key="4">
    <source>
        <dbReference type="Google" id="ProtNLM"/>
    </source>
</evidence>
<reference evidence="2 3" key="1">
    <citation type="submission" date="2020-08" db="EMBL/GenBank/DDBJ databases">
        <title>Genome public.</title>
        <authorList>
            <person name="Liu C."/>
            <person name="Sun Q."/>
        </authorList>
    </citation>
    <scope>NUCLEOTIDE SEQUENCE [LARGE SCALE GENOMIC DNA]</scope>
    <source>
        <strain evidence="2 3">NSJ-9</strain>
    </source>
</reference>
<evidence type="ECO:0000313" key="3">
    <source>
        <dbReference type="Proteomes" id="UP000643810"/>
    </source>
</evidence>
<name>A0ABR7GE51_9FIRM</name>